<dbReference type="InterPro" id="IPR010982">
    <property type="entry name" value="Lambda_DNA-bd_dom_sf"/>
</dbReference>
<evidence type="ECO:0000313" key="3">
    <source>
        <dbReference type="EMBL" id="SUZ95547.1"/>
    </source>
</evidence>
<evidence type="ECO:0000259" key="2">
    <source>
        <dbReference type="PROSITE" id="PS50943"/>
    </source>
</evidence>
<accession>A0A381RZY5</accession>
<gene>
    <name evidence="3" type="ORF">METZ01_LOCUS48401</name>
</gene>
<dbReference type="AlphaFoldDB" id="A0A381RZY5"/>
<protein>
    <recommendedName>
        <fullName evidence="2">HTH cro/C1-type domain-containing protein</fullName>
    </recommendedName>
</protein>
<dbReference type="InterPro" id="IPR050400">
    <property type="entry name" value="Bact_Cytoskel_RodZ"/>
</dbReference>
<keyword evidence="1" id="KW-0472">Membrane</keyword>
<organism evidence="3">
    <name type="scientific">marine metagenome</name>
    <dbReference type="NCBI Taxonomy" id="408172"/>
    <lineage>
        <taxon>unclassified sequences</taxon>
        <taxon>metagenomes</taxon>
        <taxon>ecological metagenomes</taxon>
    </lineage>
</organism>
<dbReference type="PANTHER" id="PTHR34475">
    <property type="match status" value="1"/>
</dbReference>
<dbReference type="SUPFAM" id="SSF47413">
    <property type="entry name" value="lambda repressor-like DNA-binding domains"/>
    <property type="match status" value="1"/>
</dbReference>
<dbReference type="EMBL" id="UINC01002334">
    <property type="protein sequence ID" value="SUZ95547.1"/>
    <property type="molecule type" value="Genomic_DNA"/>
</dbReference>
<evidence type="ECO:0000256" key="1">
    <source>
        <dbReference type="SAM" id="Phobius"/>
    </source>
</evidence>
<dbReference type="PROSITE" id="PS50943">
    <property type="entry name" value="HTH_CROC1"/>
    <property type="match status" value="1"/>
</dbReference>
<sequence>VAQFYKELKELRESRKISLEEISERTKINIQYLQAIESGDFSDMETPYLRLFLRAYAEEIGGDSQRSLEQLDSYTGTSRPPVISVPAFENEPDDEDELETKSKVFLTDQTRRQDYIKGGFISIIFIFSIIIFQKIFNEESRATGTESGPVLQKMIRPLTSQDLLKDYILDQSSEELLTATPPFFVKLKTLEQTAYTFKNDTLPPVSNILNANWEQDLGAFVKSSELVFTTTKGLALYINAIEIKDISGYEHPLRLIIKPSPPSMAIQRYKPLP</sequence>
<feature type="domain" description="HTH cro/C1-type" evidence="2">
    <location>
        <begin position="8"/>
        <end position="39"/>
    </location>
</feature>
<dbReference type="InterPro" id="IPR001387">
    <property type="entry name" value="Cro/C1-type_HTH"/>
</dbReference>
<dbReference type="SMART" id="SM00530">
    <property type="entry name" value="HTH_XRE"/>
    <property type="match status" value="1"/>
</dbReference>
<dbReference type="PANTHER" id="PTHR34475:SF1">
    <property type="entry name" value="CYTOSKELETON PROTEIN RODZ"/>
    <property type="match status" value="1"/>
</dbReference>
<dbReference type="Pfam" id="PF13413">
    <property type="entry name" value="HTH_25"/>
    <property type="match status" value="1"/>
</dbReference>
<feature type="transmembrane region" description="Helical" evidence="1">
    <location>
        <begin position="115"/>
        <end position="136"/>
    </location>
</feature>
<dbReference type="GO" id="GO:0003677">
    <property type="term" value="F:DNA binding"/>
    <property type="evidence" value="ECO:0007669"/>
    <property type="project" value="InterPro"/>
</dbReference>
<keyword evidence="1" id="KW-0812">Transmembrane</keyword>
<name>A0A381RZY5_9ZZZZ</name>
<dbReference type="Gene3D" id="1.10.260.40">
    <property type="entry name" value="lambda repressor-like DNA-binding domains"/>
    <property type="match status" value="1"/>
</dbReference>
<proteinExistence type="predicted"/>
<reference evidence="3" key="1">
    <citation type="submission" date="2018-05" db="EMBL/GenBank/DDBJ databases">
        <authorList>
            <person name="Lanie J.A."/>
            <person name="Ng W.-L."/>
            <person name="Kazmierczak K.M."/>
            <person name="Andrzejewski T.M."/>
            <person name="Davidsen T.M."/>
            <person name="Wayne K.J."/>
            <person name="Tettelin H."/>
            <person name="Glass J.I."/>
            <person name="Rusch D."/>
            <person name="Podicherti R."/>
            <person name="Tsui H.-C.T."/>
            <person name="Winkler M.E."/>
        </authorList>
    </citation>
    <scope>NUCLEOTIDE SEQUENCE</scope>
</reference>
<dbReference type="CDD" id="cd00093">
    <property type="entry name" value="HTH_XRE"/>
    <property type="match status" value="1"/>
</dbReference>
<feature type="non-terminal residue" evidence="3">
    <location>
        <position position="1"/>
    </location>
</feature>
<keyword evidence="1" id="KW-1133">Transmembrane helix</keyword>